<dbReference type="GO" id="GO:0004494">
    <property type="term" value="F:methylmalonyl-CoA mutase activity"/>
    <property type="evidence" value="ECO:0007669"/>
    <property type="project" value="TreeGrafter"/>
</dbReference>
<reference evidence="2 3" key="1">
    <citation type="journal article" date="2018" name="Genome Biol. Evol.">
        <title>Multiple Roots of Fruiting Body Formation in Amoebozoa.</title>
        <authorList>
            <person name="Hillmann F."/>
            <person name="Forbes G."/>
            <person name="Novohradska S."/>
            <person name="Ferling I."/>
            <person name="Riege K."/>
            <person name="Groth M."/>
            <person name="Westermann M."/>
            <person name="Marz M."/>
            <person name="Spaller T."/>
            <person name="Winckler T."/>
            <person name="Schaap P."/>
            <person name="Glockner G."/>
        </authorList>
    </citation>
    <scope>NUCLEOTIDE SEQUENCE [LARGE SCALE GENOMIC DNA]</scope>
    <source>
        <strain evidence="2 3">Jena</strain>
    </source>
</reference>
<dbReference type="PANTHER" id="PTHR48101">
    <property type="entry name" value="METHYLMALONYL-COA MUTASE, MITOCHONDRIAL-RELATED"/>
    <property type="match status" value="1"/>
</dbReference>
<gene>
    <name evidence="2" type="ORF">PROFUN_14576</name>
</gene>
<feature type="domain" description="Methylmalonyl-CoA mutase alpha/beta chain catalytic" evidence="1">
    <location>
        <begin position="38"/>
        <end position="103"/>
    </location>
</feature>
<dbReference type="OrthoDB" id="198977at2759"/>
<evidence type="ECO:0000313" key="2">
    <source>
        <dbReference type="EMBL" id="PRP77042.1"/>
    </source>
</evidence>
<proteinExistence type="predicted"/>
<dbReference type="InterPro" id="IPR006099">
    <property type="entry name" value="MeMalonylCoA_mutase_a/b_cat"/>
</dbReference>
<dbReference type="GO" id="GO:0005739">
    <property type="term" value="C:mitochondrion"/>
    <property type="evidence" value="ECO:0007669"/>
    <property type="project" value="TreeGrafter"/>
</dbReference>
<accession>A0A2P6MZA1</accession>
<comment type="caution">
    <text evidence="2">The sequence shown here is derived from an EMBL/GenBank/DDBJ whole genome shotgun (WGS) entry which is preliminary data.</text>
</comment>
<organism evidence="2 3">
    <name type="scientific">Planoprotostelium fungivorum</name>
    <dbReference type="NCBI Taxonomy" id="1890364"/>
    <lineage>
        <taxon>Eukaryota</taxon>
        <taxon>Amoebozoa</taxon>
        <taxon>Evosea</taxon>
        <taxon>Variosea</taxon>
        <taxon>Cavosteliida</taxon>
        <taxon>Cavosteliaceae</taxon>
        <taxon>Planoprotostelium</taxon>
    </lineage>
</organism>
<dbReference type="Proteomes" id="UP000241769">
    <property type="component" value="Unassembled WGS sequence"/>
</dbReference>
<dbReference type="GO" id="GO:0031419">
    <property type="term" value="F:cobalamin binding"/>
    <property type="evidence" value="ECO:0007669"/>
    <property type="project" value="InterPro"/>
</dbReference>
<dbReference type="PANTHER" id="PTHR48101:SF4">
    <property type="entry name" value="METHYLMALONYL-COA MUTASE, MITOCHONDRIAL"/>
    <property type="match status" value="1"/>
</dbReference>
<dbReference type="AlphaFoldDB" id="A0A2P6MZA1"/>
<protein>
    <submittedName>
        <fullName evidence="2">Methylmalonyl-CoA mutase</fullName>
    </submittedName>
</protein>
<sequence>MSCPVNFPTLDLEVPTPRYYTHRPWIIRQYASFSTAKKPSRKIISDIMGCAATNMPKYNLGSTSGYHMQEVGNNAVLELKFTISDGLEQVRGLQAGVSVDEIILSFHPKMKNPSCFILTAKSCWSLMEQDPFSNVIRTTVKAMLSPSLNLPTVN</sequence>
<dbReference type="InParanoid" id="A0A2P6MZA1"/>
<keyword evidence="3" id="KW-1185">Reference proteome</keyword>
<dbReference type="EMBL" id="MDYQ01000285">
    <property type="protein sequence ID" value="PRP77042.1"/>
    <property type="molecule type" value="Genomic_DNA"/>
</dbReference>
<dbReference type="Pfam" id="PF01642">
    <property type="entry name" value="MM_CoA_mutase"/>
    <property type="match status" value="1"/>
</dbReference>
<dbReference type="STRING" id="1890364.A0A2P6MZA1"/>
<dbReference type="InterPro" id="IPR016176">
    <property type="entry name" value="Cbl-dep_enz_cat"/>
</dbReference>
<dbReference type="SUPFAM" id="SSF51703">
    <property type="entry name" value="Cobalamin (vitamin B12)-dependent enzymes"/>
    <property type="match status" value="1"/>
</dbReference>
<dbReference type="Gene3D" id="3.20.20.240">
    <property type="entry name" value="Methylmalonyl-CoA mutase"/>
    <property type="match status" value="1"/>
</dbReference>
<dbReference type="GO" id="GO:0019678">
    <property type="term" value="P:propionate metabolic process, methylmalonyl pathway"/>
    <property type="evidence" value="ECO:0007669"/>
    <property type="project" value="TreeGrafter"/>
</dbReference>
<name>A0A2P6MZA1_9EUKA</name>
<evidence type="ECO:0000259" key="1">
    <source>
        <dbReference type="Pfam" id="PF01642"/>
    </source>
</evidence>
<evidence type="ECO:0000313" key="3">
    <source>
        <dbReference type="Proteomes" id="UP000241769"/>
    </source>
</evidence>